<feature type="signal peptide" evidence="1">
    <location>
        <begin position="1"/>
        <end position="19"/>
    </location>
</feature>
<evidence type="ECO:0000313" key="2">
    <source>
        <dbReference type="EMBL" id="KAF0691207.1"/>
    </source>
</evidence>
<dbReference type="PANTHER" id="PTHR46586:SF3">
    <property type="entry name" value="ANKYRIN REPEAT-CONTAINING PROTEIN"/>
    <property type="match status" value="1"/>
</dbReference>
<evidence type="ECO:0000256" key="1">
    <source>
        <dbReference type="SAM" id="SignalP"/>
    </source>
</evidence>
<dbReference type="AlphaFoldDB" id="A0A485L8P7"/>
<accession>A0A485L8P7</accession>
<dbReference type="Proteomes" id="UP000332933">
    <property type="component" value="Unassembled WGS sequence"/>
</dbReference>
<dbReference type="InterPro" id="IPR036770">
    <property type="entry name" value="Ankyrin_rpt-contain_sf"/>
</dbReference>
<keyword evidence="1" id="KW-0732">Signal</keyword>
<dbReference type="SMART" id="SM00248">
    <property type="entry name" value="ANK"/>
    <property type="match status" value="5"/>
</dbReference>
<dbReference type="EMBL" id="VJMH01006179">
    <property type="protein sequence ID" value="KAF0691207.1"/>
    <property type="molecule type" value="Genomic_DNA"/>
</dbReference>
<proteinExistence type="predicted"/>
<organism evidence="3 4">
    <name type="scientific">Aphanomyces stellatus</name>
    <dbReference type="NCBI Taxonomy" id="120398"/>
    <lineage>
        <taxon>Eukaryota</taxon>
        <taxon>Sar</taxon>
        <taxon>Stramenopiles</taxon>
        <taxon>Oomycota</taxon>
        <taxon>Saprolegniomycetes</taxon>
        <taxon>Saprolegniales</taxon>
        <taxon>Verrucalvaceae</taxon>
        <taxon>Aphanomyces</taxon>
    </lineage>
</organism>
<evidence type="ECO:0000313" key="3">
    <source>
        <dbReference type="EMBL" id="VFT94274.1"/>
    </source>
</evidence>
<reference evidence="2" key="2">
    <citation type="submission" date="2019-06" db="EMBL/GenBank/DDBJ databases">
        <title>Genomics analysis of Aphanomyces spp. identifies a new class of oomycete effector associated with host adaptation.</title>
        <authorList>
            <person name="Gaulin E."/>
        </authorList>
    </citation>
    <scope>NUCLEOTIDE SEQUENCE</scope>
    <source>
        <strain evidence="2">CBS 578.67</strain>
    </source>
</reference>
<sequence length="649" mass="71984">MAMILPVTAVLLHPLYVHLITEYQDGIFADLYDRFMERFDTVLDAYVPFNVVRSVQYLPPSFREVPAAPRREIALYLDDGHLRSRRFPLHMAILEGNLQVVQRILACRPSFLTLDAIHCAVRHQRLAIVEALLPLVMTNSSHAPMHTNLINVAAAANNLPLLLYLHEHDRDGLLSGRQTFTAAISSAAHHGNMDMLHFLLAHHEDDTAMPSTFLSAVEGGHVPTVNFFLHEFRDPQSLDIATAMTVAAQADHVDVFALLVARHRPIHDDDVVVPYTLYAVARPAVLAWLVDHVFGRDGGASSIPTYHSWRCLDAVARGGHVTLVRRVLDHLGDRASSTVAALLEACDPFYIASLDMAAMVRDAYVATGAPRRFLSKMRPASVDAARFLGTRGTRADVVCALTQWMTRLDNDDDDAVDPLVAWLHDTGGASFTTTDMDRAVAAGALPVVRFLHRVVSGRCTWSAMDAAVRHGHVHVARYLWTHRLVGDEQDDDCAAWLRRAVDDGHLDMVTFLVRDMGVSVPPDLWLDVAPVTRQTWQRWWDVALFLLDDCGACTCAGHVLHLAVPVGRVELVHRIAALADLTRLDIQLAIERAIRLGAVNLLDSLMAHLVVDDSNEAAIDETFRVEMQALVATTAANHKFSGPWPRWLV</sequence>
<dbReference type="InterPro" id="IPR002110">
    <property type="entry name" value="Ankyrin_rpt"/>
</dbReference>
<name>A0A485L8P7_9STRA</name>
<gene>
    <name evidence="3" type="primary">Aste57867_17521</name>
    <name evidence="2" type="ORF">As57867_017461</name>
    <name evidence="3" type="ORF">ASTE57867_17521</name>
</gene>
<dbReference type="Gene3D" id="1.25.40.20">
    <property type="entry name" value="Ankyrin repeat-containing domain"/>
    <property type="match status" value="2"/>
</dbReference>
<dbReference type="EMBL" id="CAADRA010006200">
    <property type="protein sequence ID" value="VFT94274.1"/>
    <property type="molecule type" value="Genomic_DNA"/>
</dbReference>
<dbReference type="InterPro" id="IPR052050">
    <property type="entry name" value="SecEffector_AnkRepeat"/>
</dbReference>
<feature type="chain" id="PRO_5036116399" evidence="1">
    <location>
        <begin position="20"/>
        <end position="649"/>
    </location>
</feature>
<evidence type="ECO:0000313" key="4">
    <source>
        <dbReference type="Proteomes" id="UP000332933"/>
    </source>
</evidence>
<protein>
    <submittedName>
        <fullName evidence="3">Aste57867_17521 protein</fullName>
    </submittedName>
</protein>
<dbReference type="PANTHER" id="PTHR46586">
    <property type="entry name" value="ANKYRIN REPEAT-CONTAINING PROTEIN"/>
    <property type="match status" value="1"/>
</dbReference>
<keyword evidence="4" id="KW-1185">Reference proteome</keyword>
<reference evidence="3 4" key="1">
    <citation type="submission" date="2019-03" db="EMBL/GenBank/DDBJ databases">
        <authorList>
            <person name="Gaulin E."/>
            <person name="Dumas B."/>
        </authorList>
    </citation>
    <scope>NUCLEOTIDE SEQUENCE [LARGE SCALE GENOMIC DNA]</scope>
    <source>
        <strain evidence="3">CBS 568.67</strain>
    </source>
</reference>
<dbReference type="SUPFAM" id="SSF48403">
    <property type="entry name" value="Ankyrin repeat"/>
    <property type="match status" value="1"/>
</dbReference>